<keyword evidence="1" id="KW-1133">Transmembrane helix</keyword>
<accession>A0A9R0STB5</accession>
<dbReference type="InterPro" id="IPR035437">
    <property type="entry name" value="SNase_OB-fold_sf"/>
</dbReference>
<reference evidence="3 4" key="1">
    <citation type="submission" date="2017-09" db="EMBL/GenBank/DDBJ databases">
        <authorList>
            <consortium name="International Durum Wheat Genome Sequencing Consortium (IDWGSC)"/>
            <person name="Milanesi L."/>
        </authorList>
    </citation>
    <scope>NUCLEOTIDE SEQUENCE [LARGE SCALE GENOMIC DNA]</scope>
    <source>
        <strain evidence="4">cv. Svevo</strain>
    </source>
</reference>
<keyword evidence="1" id="KW-0472">Membrane</keyword>
<dbReference type="GO" id="GO:0005737">
    <property type="term" value="C:cytoplasm"/>
    <property type="evidence" value="ECO:0007669"/>
    <property type="project" value="TreeGrafter"/>
</dbReference>
<dbReference type="PROSITE" id="PS50830">
    <property type="entry name" value="TNASE_3"/>
    <property type="match status" value="1"/>
</dbReference>
<dbReference type="PANTHER" id="PTHR12302:SF23">
    <property type="entry name" value="TNASE-LIKE DOMAIN-CONTAINING PROTEIN"/>
    <property type="match status" value="1"/>
</dbReference>
<proteinExistence type="predicted"/>
<sequence>MAWKHVLFSISMIRMAGDTNNRDPKQYRIRMRGIDAPELNMEYGKKSKKGLVKLIGEKCVEIHVYGMDHFDRYIGDIYCDGVFIQEQMLKRGLAWHFKKYDKRPEFAQWEREAKMARVGLWISDNPQTPWDWRRDHPMNKKKENADDIQGPTPAVGDVKVGGGVSMTDKNMNTNYAALAGAVAGLSALGAGLYLMSKPKKTEEVVDD</sequence>
<dbReference type="AlphaFoldDB" id="A0A9R0STB5"/>
<dbReference type="SMART" id="SM00318">
    <property type="entry name" value="SNc"/>
    <property type="match status" value="1"/>
</dbReference>
<evidence type="ECO:0000256" key="1">
    <source>
        <dbReference type="SAM" id="Phobius"/>
    </source>
</evidence>
<evidence type="ECO:0000259" key="2">
    <source>
        <dbReference type="PROSITE" id="PS50830"/>
    </source>
</evidence>
<keyword evidence="4" id="KW-1185">Reference proteome</keyword>
<evidence type="ECO:0000313" key="3">
    <source>
        <dbReference type="EMBL" id="VAI00534.1"/>
    </source>
</evidence>
<dbReference type="Pfam" id="PF00565">
    <property type="entry name" value="SNase"/>
    <property type="match status" value="1"/>
</dbReference>
<organism evidence="3 4">
    <name type="scientific">Triticum turgidum subsp. durum</name>
    <name type="common">Durum wheat</name>
    <name type="synonym">Triticum durum</name>
    <dbReference type="NCBI Taxonomy" id="4567"/>
    <lineage>
        <taxon>Eukaryota</taxon>
        <taxon>Viridiplantae</taxon>
        <taxon>Streptophyta</taxon>
        <taxon>Embryophyta</taxon>
        <taxon>Tracheophyta</taxon>
        <taxon>Spermatophyta</taxon>
        <taxon>Magnoliopsida</taxon>
        <taxon>Liliopsida</taxon>
        <taxon>Poales</taxon>
        <taxon>Poaceae</taxon>
        <taxon>BOP clade</taxon>
        <taxon>Pooideae</taxon>
        <taxon>Triticodae</taxon>
        <taxon>Triticeae</taxon>
        <taxon>Triticinae</taxon>
        <taxon>Triticum</taxon>
    </lineage>
</organism>
<dbReference type="InterPro" id="IPR016071">
    <property type="entry name" value="Staphylococal_nuclease_OB-fold"/>
</dbReference>
<feature type="domain" description="TNase-like" evidence="2">
    <location>
        <begin position="17"/>
        <end position="123"/>
    </location>
</feature>
<name>A0A9R0STB5_TRITD</name>
<dbReference type="Gene3D" id="2.40.50.90">
    <property type="match status" value="1"/>
</dbReference>
<protein>
    <recommendedName>
        <fullName evidence="2">TNase-like domain-containing protein</fullName>
    </recommendedName>
</protein>
<dbReference type="SUPFAM" id="SSF50199">
    <property type="entry name" value="Staphylococcal nuclease"/>
    <property type="match status" value="1"/>
</dbReference>
<keyword evidence="1" id="KW-0812">Transmembrane</keyword>
<gene>
    <name evidence="3" type="ORF">TRITD_4Bv1G001010</name>
</gene>
<dbReference type="PANTHER" id="PTHR12302">
    <property type="entry name" value="EBNA2 BINDING PROTEIN P100"/>
    <property type="match status" value="1"/>
</dbReference>
<feature type="transmembrane region" description="Helical" evidence="1">
    <location>
        <begin position="175"/>
        <end position="194"/>
    </location>
</feature>
<dbReference type="Gramene" id="TRITD4Bv1G001010.1">
    <property type="protein sequence ID" value="TRITD4Bv1G001010.1"/>
    <property type="gene ID" value="TRITD4Bv1G001010"/>
</dbReference>
<dbReference type="Proteomes" id="UP000324705">
    <property type="component" value="Chromosome 4B"/>
</dbReference>
<dbReference type="EMBL" id="LT934118">
    <property type="protein sequence ID" value="VAI00534.1"/>
    <property type="molecule type" value="Genomic_DNA"/>
</dbReference>
<evidence type="ECO:0000313" key="4">
    <source>
        <dbReference type="Proteomes" id="UP000324705"/>
    </source>
</evidence>